<reference evidence="1 2" key="1">
    <citation type="submission" date="2019-02" db="EMBL/GenBank/DDBJ databases">
        <title>Deep-cultivation of Planctomycetes and their phenomic and genomic characterization uncovers novel biology.</title>
        <authorList>
            <person name="Wiegand S."/>
            <person name="Jogler M."/>
            <person name="Boedeker C."/>
            <person name="Pinto D."/>
            <person name="Vollmers J."/>
            <person name="Rivas-Marin E."/>
            <person name="Kohn T."/>
            <person name="Peeters S.H."/>
            <person name="Heuer A."/>
            <person name="Rast P."/>
            <person name="Oberbeckmann S."/>
            <person name="Bunk B."/>
            <person name="Jeske O."/>
            <person name="Meyerdierks A."/>
            <person name="Storesund J.E."/>
            <person name="Kallscheuer N."/>
            <person name="Luecker S."/>
            <person name="Lage O.M."/>
            <person name="Pohl T."/>
            <person name="Merkel B.J."/>
            <person name="Hornburger P."/>
            <person name="Mueller R.-W."/>
            <person name="Bruemmer F."/>
            <person name="Labrenz M."/>
            <person name="Spormann A.M."/>
            <person name="Op Den Camp H."/>
            <person name="Overmann J."/>
            <person name="Amann R."/>
            <person name="Jetten M.S.M."/>
            <person name="Mascher T."/>
            <person name="Medema M.H."/>
            <person name="Devos D.P."/>
            <person name="Kaster A.-K."/>
            <person name="Ovreas L."/>
            <person name="Rohde M."/>
            <person name="Galperin M.Y."/>
            <person name="Jogler C."/>
        </authorList>
    </citation>
    <scope>NUCLEOTIDE SEQUENCE [LARGE SCALE GENOMIC DNA]</scope>
    <source>
        <strain evidence="1 2">Poly59</strain>
    </source>
</reference>
<sequence length="100" mass="11273">MDDINELIRSLDQKYPIVPHTNAGRLSSTVRRMKAEKELGIPINRRIGFAVSADSGESANEMDESGWESFFKGLCDELKQRYPELHASLFNGENTNAQQT</sequence>
<name>A0A5C6ENX8_9BACT</name>
<protein>
    <submittedName>
        <fullName evidence="1">Uncharacterized protein</fullName>
    </submittedName>
</protein>
<accession>A0A5C6ENX8</accession>
<evidence type="ECO:0000313" key="1">
    <source>
        <dbReference type="EMBL" id="TWU49331.1"/>
    </source>
</evidence>
<evidence type="ECO:0000313" key="2">
    <source>
        <dbReference type="Proteomes" id="UP000317977"/>
    </source>
</evidence>
<dbReference type="EMBL" id="SJPX01000004">
    <property type="protein sequence ID" value="TWU49331.1"/>
    <property type="molecule type" value="Genomic_DNA"/>
</dbReference>
<dbReference type="OrthoDB" id="9802424at2"/>
<organism evidence="1 2">
    <name type="scientific">Rubripirellula reticaptiva</name>
    <dbReference type="NCBI Taxonomy" id="2528013"/>
    <lineage>
        <taxon>Bacteria</taxon>
        <taxon>Pseudomonadati</taxon>
        <taxon>Planctomycetota</taxon>
        <taxon>Planctomycetia</taxon>
        <taxon>Pirellulales</taxon>
        <taxon>Pirellulaceae</taxon>
        <taxon>Rubripirellula</taxon>
    </lineage>
</organism>
<dbReference type="AlphaFoldDB" id="A0A5C6ENX8"/>
<keyword evidence="2" id="KW-1185">Reference proteome</keyword>
<gene>
    <name evidence="1" type="ORF">Poly59_39450</name>
</gene>
<comment type="caution">
    <text evidence="1">The sequence shown here is derived from an EMBL/GenBank/DDBJ whole genome shotgun (WGS) entry which is preliminary data.</text>
</comment>
<dbReference type="RefSeq" id="WP_146535606.1">
    <property type="nucleotide sequence ID" value="NZ_SJPX01000004.1"/>
</dbReference>
<proteinExistence type="predicted"/>
<dbReference type="Proteomes" id="UP000317977">
    <property type="component" value="Unassembled WGS sequence"/>
</dbReference>